<evidence type="ECO:0000313" key="2">
    <source>
        <dbReference type="EMBL" id="KYO25317.1"/>
    </source>
</evidence>
<keyword evidence="1" id="KW-0472">Membrane</keyword>
<feature type="transmembrane region" description="Helical" evidence="1">
    <location>
        <begin position="28"/>
        <end position="50"/>
    </location>
</feature>
<dbReference type="Proteomes" id="UP000050525">
    <property type="component" value="Unassembled WGS sequence"/>
</dbReference>
<evidence type="ECO:0000313" key="3">
    <source>
        <dbReference type="Proteomes" id="UP000050525"/>
    </source>
</evidence>
<dbReference type="STRING" id="8496.A0A151MLB7"/>
<accession>A0A151MLB7</accession>
<sequence>MSSYLYTIKYKLPLVIQTFLDLSEDTGAWYLDGNVLIVGIITSIVLPLVLMRHPAYTTTILAFVFVCHPEVLPIYTELHRGSGAIAAAELPACGAWGLAGVERAPNRAAGCHPHTASCALHGVTLPPPSLIFILPSIFYICLVPPEKVPLCSQAKIQSSKSPG</sequence>
<dbReference type="AlphaFoldDB" id="A0A151MLB7"/>
<evidence type="ECO:0000256" key="1">
    <source>
        <dbReference type="SAM" id="Phobius"/>
    </source>
</evidence>
<name>A0A151MLB7_ALLMI</name>
<dbReference type="eggNOG" id="KOG1305">
    <property type="taxonomic scope" value="Eukaryota"/>
</dbReference>
<comment type="caution">
    <text evidence="2">The sequence shown here is derived from an EMBL/GenBank/DDBJ whole genome shotgun (WGS) entry which is preliminary data.</text>
</comment>
<reference evidence="2 3" key="1">
    <citation type="journal article" date="2012" name="Genome Biol.">
        <title>Sequencing three crocodilian genomes to illuminate the evolution of archosaurs and amniotes.</title>
        <authorList>
            <person name="St John J.A."/>
            <person name="Braun E.L."/>
            <person name="Isberg S.R."/>
            <person name="Miles L.G."/>
            <person name="Chong A.Y."/>
            <person name="Gongora J."/>
            <person name="Dalzell P."/>
            <person name="Moran C."/>
            <person name="Bed'hom B."/>
            <person name="Abzhanov A."/>
            <person name="Burgess S.C."/>
            <person name="Cooksey A.M."/>
            <person name="Castoe T.A."/>
            <person name="Crawford N.G."/>
            <person name="Densmore L.D."/>
            <person name="Drew J.C."/>
            <person name="Edwards S.V."/>
            <person name="Faircloth B.C."/>
            <person name="Fujita M.K."/>
            <person name="Greenwold M.J."/>
            <person name="Hoffmann F.G."/>
            <person name="Howard J.M."/>
            <person name="Iguchi T."/>
            <person name="Janes D.E."/>
            <person name="Khan S.Y."/>
            <person name="Kohno S."/>
            <person name="de Koning A.J."/>
            <person name="Lance S.L."/>
            <person name="McCarthy F.M."/>
            <person name="McCormack J.E."/>
            <person name="Merchant M.E."/>
            <person name="Peterson D.G."/>
            <person name="Pollock D.D."/>
            <person name="Pourmand N."/>
            <person name="Raney B.J."/>
            <person name="Roessler K.A."/>
            <person name="Sanford J.R."/>
            <person name="Sawyer R.H."/>
            <person name="Schmidt C.J."/>
            <person name="Triplett E.W."/>
            <person name="Tuberville T.D."/>
            <person name="Venegas-Anaya M."/>
            <person name="Howard J.T."/>
            <person name="Jarvis E.D."/>
            <person name="Guillette L.J.Jr."/>
            <person name="Glenn T.C."/>
            <person name="Green R.E."/>
            <person name="Ray D.A."/>
        </authorList>
    </citation>
    <scope>NUCLEOTIDE SEQUENCE [LARGE SCALE GENOMIC DNA]</scope>
    <source>
        <strain evidence="2">KSC_2009_1</strain>
    </source>
</reference>
<dbReference type="EMBL" id="AKHW03005873">
    <property type="protein sequence ID" value="KYO25317.1"/>
    <property type="molecule type" value="Genomic_DNA"/>
</dbReference>
<keyword evidence="1" id="KW-0812">Transmembrane</keyword>
<keyword evidence="3" id="KW-1185">Reference proteome</keyword>
<gene>
    <name evidence="2" type="ORF">Y1Q_0014058</name>
</gene>
<organism evidence="2 3">
    <name type="scientific">Alligator mississippiensis</name>
    <name type="common">American alligator</name>
    <dbReference type="NCBI Taxonomy" id="8496"/>
    <lineage>
        <taxon>Eukaryota</taxon>
        <taxon>Metazoa</taxon>
        <taxon>Chordata</taxon>
        <taxon>Craniata</taxon>
        <taxon>Vertebrata</taxon>
        <taxon>Euteleostomi</taxon>
        <taxon>Archelosauria</taxon>
        <taxon>Archosauria</taxon>
        <taxon>Crocodylia</taxon>
        <taxon>Alligatoridae</taxon>
        <taxon>Alligatorinae</taxon>
        <taxon>Alligator</taxon>
    </lineage>
</organism>
<proteinExistence type="predicted"/>
<keyword evidence="1" id="KW-1133">Transmembrane helix</keyword>
<protein>
    <submittedName>
        <fullName evidence="2">Uncharacterized protein</fullName>
    </submittedName>
</protein>